<dbReference type="InterPro" id="IPR027469">
    <property type="entry name" value="Cation_efflux_TMD_sf"/>
</dbReference>
<keyword evidence="4" id="KW-0862">Zinc</keyword>
<evidence type="ECO:0000256" key="11">
    <source>
        <dbReference type="SAM" id="MobiDB-lite"/>
    </source>
</evidence>
<evidence type="ECO:0000256" key="1">
    <source>
        <dbReference type="ARBA" id="ARBA00004166"/>
    </source>
</evidence>
<feature type="transmembrane region" description="Helical" evidence="12">
    <location>
        <begin position="120"/>
        <end position="138"/>
    </location>
</feature>
<feature type="compositionally biased region" description="Basic and acidic residues" evidence="11">
    <location>
        <begin position="165"/>
        <end position="182"/>
    </location>
</feature>
<sequence>MVAIVIAWSNSNVRQACVGAVICGICILFLIGSVSVTRSLILTEAAWLSVFSFFSLISTVISLSVTQKPSVNYTYGFARAPVLAVFATTVLATLAAIFLIKKSMEHILEDDHHLHPNGLYIFGAIAASVSLEIAAYGVKNQPIQHVLTASSKGKGKGVEGEDAEEKGKGVEGEDAEEKGKGVEAEDESRLMIFPVKGEDLEGKEHFADISHAICYILPGLSVLLLPRLNALSLLALLTTVACVITHWFVSNFWWIDAVATLILSICIFLTMWPLSKYTGRILLQTTPPHIHNQLDRCISEASTIDGVLELRLAHFWQLDFTTMAGTVDVRVRRDADEQYVLALVTEKLSAVISILTVQVVKDVVTNWQGTCKTQSVPYDLLRAPQFHSSRSLNQFEESSSHSHSHSHEHEHGNPDEGHGHSHNVHHRLD</sequence>
<keyword evidence="3 12" id="KW-0812">Transmembrane</keyword>
<feature type="compositionally biased region" description="Basic and acidic residues" evidence="11">
    <location>
        <begin position="405"/>
        <end position="419"/>
    </location>
</feature>
<proteinExistence type="predicted"/>
<evidence type="ECO:0000256" key="5">
    <source>
        <dbReference type="ARBA" id="ARBA00022989"/>
    </source>
</evidence>
<dbReference type="InterPro" id="IPR052005">
    <property type="entry name" value="CDF_SLC30A"/>
</dbReference>
<feature type="transmembrane region" description="Helical" evidence="12">
    <location>
        <begin position="77"/>
        <end position="100"/>
    </location>
</feature>
<dbReference type="GO" id="GO:0005794">
    <property type="term" value="C:Golgi apparatus"/>
    <property type="evidence" value="ECO:0007669"/>
    <property type="project" value="UniProtKB-SubCell"/>
</dbReference>
<feature type="transmembrane region" description="Helical" evidence="12">
    <location>
        <begin position="46"/>
        <end position="65"/>
    </location>
</feature>
<accession>A0A498STD5</accession>
<dbReference type="GO" id="GO:0008324">
    <property type="term" value="F:monoatomic cation transmembrane transporter activity"/>
    <property type="evidence" value="ECO:0007669"/>
    <property type="project" value="InterPro"/>
</dbReference>
<comment type="function">
    <text evidence="10">Has probably no intrinsic transporter activity but together with SLC30A5 forms a functional zinc ion:proton antiporter heterodimer, mediating zinc entry into the lumen of organelles along the secretory pathway. As part of that zinc ion:proton antiporter, contributes to zinc ion homeostasis within the early secretory pathway and regulates the activation and folding of enzymes like alkaline phosphatases and enzymes involved in phosphatidylinositol glycan anchor biosynthesis.</text>
</comment>
<dbReference type="SUPFAM" id="SSF161111">
    <property type="entry name" value="Cation efflux protein transmembrane domain-like"/>
    <property type="match status" value="1"/>
</dbReference>
<gene>
    <name evidence="14" type="ORF">NAV_LOCUS9181</name>
</gene>
<feature type="region of interest" description="Disordered" evidence="11">
    <location>
        <begin position="152"/>
        <end position="182"/>
    </location>
</feature>
<feature type="transmembrane region" description="Helical" evidence="12">
    <location>
        <begin position="228"/>
        <end position="248"/>
    </location>
</feature>
<evidence type="ECO:0000256" key="12">
    <source>
        <dbReference type="SAM" id="Phobius"/>
    </source>
</evidence>
<feature type="transmembrane region" description="Helical" evidence="12">
    <location>
        <begin position="254"/>
        <end position="274"/>
    </location>
</feature>
<dbReference type="PANTHER" id="PTHR46531">
    <property type="entry name" value="ZINC TRANSPORTER 6"/>
    <property type="match status" value="1"/>
</dbReference>
<evidence type="ECO:0000256" key="2">
    <source>
        <dbReference type="ARBA" id="ARBA00022448"/>
    </source>
</evidence>
<evidence type="ECO:0000256" key="10">
    <source>
        <dbReference type="ARBA" id="ARBA00045455"/>
    </source>
</evidence>
<keyword evidence="15" id="KW-1185">Reference proteome</keyword>
<feature type="region of interest" description="Disordered" evidence="11">
    <location>
        <begin position="391"/>
        <end position="429"/>
    </location>
</feature>
<feature type="transmembrane region" description="Helical" evidence="12">
    <location>
        <begin position="12"/>
        <end position="34"/>
    </location>
</feature>
<keyword evidence="7" id="KW-0406">Ion transport</keyword>
<evidence type="ECO:0000259" key="13">
    <source>
        <dbReference type="Pfam" id="PF01545"/>
    </source>
</evidence>
<reference evidence="14 15" key="1">
    <citation type="submission" date="2018-08" db="EMBL/GenBank/DDBJ databases">
        <authorList>
            <person name="Laetsch R D."/>
            <person name="Stevens L."/>
            <person name="Kumar S."/>
            <person name="Blaxter L. M."/>
        </authorList>
    </citation>
    <scope>NUCLEOTIDE SEQUENCE [LARGE SCALE GENOMIC DNA]</scope>
</reference>
<dbReference type="Gene3D" id="1.20.1510.10">
    <property type="entry name" value="Cation efflux protein transmembrane domain"/>
    <property type="match status" value="1"/>
</dbReference>
<dbReference type="GO" id="GO:0016020">
    <property type="term" value="C:membrane"/>
    <property type="evidence" value="ECO:0007669"/>
    <property type="project" value="InterPro"/>
</dbReference>
<evidence type="ECO:0000256" key="4">
    <source>
        <dbReference type="ARBA" id="ARBA00022833"/>
    </source>
</evidence>
<keyword evidence="5 12" id="KW-1133">Transmembrane helix</keyword>
<evidence type="ECO:0000256" key="7">
    <source>
        <dbReference type="ARBA" id="ARBA00023065"/>
    </source>
</evidence>
<dbReference type="STRING" id="6277.A0A498STD5"/>
<feature type="compositionally biased region" description="Basic residues" evidence="11">
    <location>
        <begin position="420"/>
        <end position="429"/>
    </location>
</feature>
<dbReference type="AlphaFoldDB" id="A0A498STD5"/>
<keyword evidence="8 12" id="KW-0472">Membrane</keyword>
<evidence type="ECO:0000313" key="15">
    <source>
        <dbReference type="Proteomes" id="UP000276991"/>
    </source>
</evidence>
<organism evidence="14 15">
    <name type="scientific">Acanthocheilonema viteae</name>
    <name type="common">Filarial nematode worm</name>
    <name type="synonym">Dipetalonema viteae</name>
    <dbReference type="NCBI Taxonomy" id="6277"/>
    <lineage>
        <taxon>Eukaryota</taxon>
        <taxon>Metazoa</taxon>
        <taxon>Ecdysozoa</taxon>
        <taxon>Nematoda</taxon>
        <taxon>Chromadorea</taxon>
        <taxon>Rhabditida</taxon>
        <taxon>Spirurina</taxon>
        <taxon>Spiruromorpha</taxon>
        <taxon>Filarioidea</taxon>
        <taxon>Onchocercidae</taxon>
        <taxon>Acanthocheilonema</taxon>
    </lineage>
</organism>
<dbReference type="Proteomes" id="UP000276991">
    <property type="component" value="Unassembled WGS sequence"/>
</dbReference>
<evidence type="ECO:0000256" key="6">
    <source>
        <dbReference type="ARBA" id="ARBA00023034"/>
    </source>
</evidence>
<keyword evidence="6" id="KW-0333">Golgi apparatus</keyword>
<feature type="domain" description="Cation efflux protein transmembrane" evidence="13">
    <location>
        <begin position="18"/>
        <end position="283"/>
    </location>
</feature>
<evidence type="ECO:0000256" key="9">
    <source>
        <dbReference type="ARBA" id="ARBA00038600"/>
    </source>
</evidence>
<evidence type="ECO:0000256" key="3">
    <source>
        <dbReference type="ARBA" id="ARBA00022692"/>
    </source>
</evidence>
<dbReference type="OrthoDB" id="5382797at2759"/>
<keyword evidence="2" id="KW-0813">Transport</keyword>
<dbReference type="PANTHER" id="PTHR46531:SF1">
    <property type="entry name" value="ZINC TRANSPORTER 6"/>
    <property type="match status" value="1"/>
</dbReference>
<protein>
    <recommendedName>
        <fullName evidence="13">Cation efflux protein transmembrane domain-containing protein</fullName>
    </recommendedName>
</protein>
<name>A0A498STD5_ACAVI</name>
<dbReference type="GO" id="GO:0006829">
    <property type="term" value="P:zinc ion transport"/>
    <property type="evidence" value="ECO:0007669"/>
    <property type="project" value="TreeGrafter"/>
</dbReference>
<comment type="subcellular location">
    <subcellularLocation>
        <location evidence="1">Golgi apparatus</location>
        <location evidence="1">trans-Golgi network membrane</location>
        <topology evidence="1">Multi-pass membrane protein</topology>
    </subcellularLocation>
</comment>
<comment type="subunit">
    <text evidence="9">Heterodimer with SLC30A5; form a functional zinc ion transmembrane transporter.</text>
</comment>
<dbReference type="InterPro" id="IPR058533">
    <property type="entry name" value="Cation_efflux_TM"/>
</dbReference>
<evidence type="ECO:0000256" key="8">
    <source>
        <dbReference type="ARBA" id="ARBA00023136"/>
    </source>
</evidence>
<dbReference type="EMBL" id="UPTC01003435">
    <property type="protein sequence ID" value="VBB34390.1"/>
    <property type="molecule type" value="Genomic_DNA"/>
</dbReference>
<dbReference type="Pfam" id="PF01545">
    <property type="entry name" value="Cation_efflux"/>
    <property type="match status" value="1"/>
</dbReference>
<evidence type="ECO:0000313" key="14">
    <source>
        <dbReference type="EMBL" id="VBB34390.1"/>
    </source>
</evidence>